<dbReference type="AlphaFoldDB" id="A0A9D4EHS9"/>
<gene>
    <name evidence="1" type="ORF">DPMN_179747</name>
</gene>
<evidence type="ECO:0000313" key="1">
    <source>
        <dbReference type="EMBL" id="KAH3778292.1"/>
    </source>
</evidence>
<evidence type="ECO:0000313" key="2">
    <source>
        <dbReference type="Proteomes" id="UP000828390"/>
    </source>
</evidence>
<protein>
    <submittedName>
        <fullName evidence="1">Uncharacterized protein</fullName>
    </submittedName>
</protein>
<organism evidence="1 2">
    <name type="scientific">Dreissena polymorpha</name>
    <name type="common">Zebra mussel</name>
    <name type="synonym">Mytilus polymorpha</name>
    <dbReference type="NCBI Taxonomy" id="45954"/>
    <lineage>
        <taxon>Eukaryota</taxon>
        <taxon>Metazoa</taxon>
        <taxon>Spiralia</taxon>
        <taxon>Lophotrochozoa</taxon>
        <taxon>Mollusca</taxon>
        <taxon>Bivalvia</taxon>
        <taxon>Autobranchia</taxon>
        <taxon>Heteroconchia</taxon>
        <taxon>Euheterodonta</taxon>
        <taxon>Imparidentia</taxon>
        <taxon>Neoheterodontei</taxon>
        <taxon>Myida</taxon>
        <taxon>Dreissenoidea</taxon>
        <taxon>Dreissenidae</taxon>
        <taxon>Dreissena</taxon>
    </lineage>
</organism>
<name>A0A9D4EHS9_DREPO</name>
<reference evidence="1" key="2">
    <citation type="submission" date="2020-11" db="EMBL/GenBank/DDBJ databases">
        <authorList>
            <person name="McCartney M.A."/>
            <person name="Auch B."/>
            <person name="Kono T."/>
            <person name="Mallez S."/>
            <person name="Becker A."/>
            <person name="Gohl D.M."/>
            <person name="Silverstein K.A.T."/>
            <person name="Koren S."/>
            <person name="Bechman K.B."/>
            <person name="Herman A."/>
            <person name="Abrahante J.E."/>
            <person name="Garbe J."/>
        </authorList>
    </citation>
    <scope>NUCLEOTIDE SEQUENCE</scope>
    <source>
        <strain evidence="1">Duluth1</strain>
        <tissue evidence="1">Whole animal</tissue>
    </source>
</reference>
<proteinExistence type="predicted"/>
<keyword evidence="2" id="KW-1185">Reference proteome</keyword>
<reference evidence="1" key="1">
    <citation type="journal article" date="2019" name="bioRxiv">
        <title>The Genome of the Zebra Mussel, Dreissena polymorpha: A Resource for Invasive Species Research.</title>
        <authorList>
            <person name="McCartney M.A."/>
            <person name="Auch B."/>
            <person name="Kono T."/>
            <person name="Mallez S."/>
            <person name="Zhang Y."/>
            <person name="Obille A."/>
            <person name="Becker A."/>
            <person name="Abrahante J.E."/>
            <person name="Garbe J."/>
            <person name="Badalamenti J.P."/>
            <person name="Herman A."/>
            <person name="Mangelson H."/>
            <person name="Liachko I."/>
            <person name="Sullivan S."/>
            <person name="Sone E.D."/>
            <person name="Koren S."/>
            <person name="Silverstein K.A.T."/>
            <person name="Beckman K.B."/>
            <person name="Gohl D.M."/>
        </authorList>
    </citation>
    <scope>NUCLEOTIDE SEQUENCE</scope>
    <source>
        <strain evidence="1">Duluth1</strain>
        <tissue evidence="1">Whole animal</tissue>
    </source>
</reference>
<dbReference type="Proteomes" id="UP000828390">
    <property type="component" value="Unassembled WGS sequence"/>
</dbReference>
<comment type="caution">
    <text evidence="1">The sequence shown here is derived from an EMBL/GenBank/DDBJ whole genome shotgun (WGS) entry which is preliminary data.</text>
</comment>
<dbReference type="EMBL" id="JAIWYP010000009">
    <property type="protein sequence ID" value="KAH3778292.1"/>
    <property type="molecule type" value="Genomic_DNA"/>
</dbReference>
<sequence>MAAMWLGFMSVAGVYEVYNCRVSQNTADIVISKIGEIKHGYHVAGVYEGEWGL</sequence>
<accession>A0A9D4EHS9</accession>